<keyword evidence="5" id="KW-0812">Transmembrane</keyword>
<evidence type="ECO:0000256" key="4">
    <source>
        <dbReference type="ARBA" id="ARBA00022452"/>
    </source>
</evidence>
<dbReference type="PANTHER" id="PTHR38762">
    <property type="entry name" value="CRYPTIC OUTER MEMBRANE PORIN BGLH-RELATED"/>
    <property type="match status" value="1"/>
</dbReference>
<evidence type="ECO:0000313" key="13">
    <source>
        <dbReference type="Proteomes" id="UP000224974"/>
    </source>
</evidence>
<evidence type="ECO:0000256" key="6">
    <source>
        <dbReference type="ARBA" id="ARBA00023065"/>
    </source>
</evidence>
<reference evidence="11" key="1">
    <citation type="submission" date="2017-09" db="EMBL/GenBank/DDBJ databases">
        <title>FDA dAtabase for Regulatory Grade micrObial Sequences (FDA-ARGOS): Supporting development and validation of Infectious Disease Dx tests.</title>
        <authorList>
            <person name="Minogue T."/>
            <person name="Wolcott M."/>
            <person name="Wasieloski L."/>
            <person name="Aguilar W."/>
            <person name="Moore D."/>
            <person name="Tallon L.J."/>
            <person name="Sadzewicz L."/>
            <person name="Ott S."/>
            <person name="Zhao X."/>
            <person name="Nagaraj S."/>
            <person name="Vavikolanu K."/>
            <person name="Aluvathingal J."/>
            <person name="Nadendla S."/>
            <person name="Sichtig H."/>
        </authorList>
    </citation>
    <scope>NUCLEOTIDE SEQUENCE</scope>
    <source>
        <strain evidence="11">FDAARGOS_387</strain>
    </source>
</reference>
<dbReference type="InterPro" id="IPR036998">
    <property type="entry name" value="Porin_LamB_sf"/>
</dbReference>
<dbReference type="PANTHER" id="PTHR38762:SF1">
    <property type="entry name" value="CRYPTIC OUTER MEMBRANE PORIN BGLH-RELATED"/>
    <property type="match status" value="1"/>
</dbReference>
<feature type="coiled-coil region" evidence="10">
    <location>
        <begin position="27"/>
        <end position="82"/>
    </location>
</feature>
<evidence type="ECO:0000256" key="2">
    <source>
        <dbReference type="ARBA" id="ARBA00007055"/>
    </source>
</evidence>
<keyword evidence="7" id="KW-0626">Porin</keyword>
<evidence type="ECO:0000256" key="5">
    <source>
        <dbReference type="ARBA" id="ARBA00022692"/>
    </source>
</evidence>
<comment type="similarity">
    <text evidence="2">Belongs to the porin LamB (TC 1.B.3) family.</text>
</comment>
<dbReference type="EMBL" id="CAADJA010000002">
    <property type="protein sequence ID" value="VFS45883.1"/>
    <property type="molecule type" value="Genomic_DNA"/>
</dbReference>
<dbReference type="InterPro" id="IPR003192">
    <property type="entry name" value="Porin_LamB"/>
</dbReference>
<evidence type="ECO:0000313" key="14">
    <source>
        <dbReference type="Proteomes" id="UP000373449"/>
    </source>
</evidence>
<dbReference type="GO" id="GO:0015288">
    <property type="term" value="F:porin activity"/>
    <property type="evidence" value="ECO:0007669"/>
    <property type="project" value="UniProtKB-KW"/>
</dbReference>
<keyword evidence="4" id="KW-1134">Transmembrane beta strand</keyword>
<organism evidence="11 13">
    <name type="scientific">Budvicia aquatica</name>
    <dbReference type="NCBI Taxonomy" id="82979"/>
    <lineage>
        <taxon>Bacteria</taxon>
        <taxon>Pseudomonadati</taxon>
        <taxon>Pseudomonadota</taxon>
        <taxon>Gammaproteobacteria</taxon>
        <taxon>Enterobacterales</taxon>
        <taxon>Budviciaceae</taxon>
        <taxon>Budvicia</taxon>
    </lineage>
</organism>
<dbReference type="GO" id="GO:0009279">
    <property type="term" value="C:cell outer membrane"/>
    <property type="evidence" value="ECO:0007669"/>
    <property type="project" value="UniProtKB-SubCell"/>
</dbReference>
<dbReference type="GO" id="GO:0015774">
    <property type="term" value="P:polysaccharide transport"/>
    <property type="evidence" value="ECO:0007669"/>
    <property type="project" value="TreeGrafter"/>
</dbReference>
<accession>A0A2C6DIF4</accession>
<dbReference type="Pfam" id="PF02264">
    <property type="entry name" value="LamB"/>
    <property type="match status" value="1"/>
</dbReference>
<dbReference type="GO" id="GO:0046930">
    <property type="term" value="C:pore complex"/>
    <property type="evidence" value="ECO:0007669"/>
    <property type="project" value="UniProtKB-KW"/>
</dbReference>
<dbReference type="OrthoDB" id="106611at2"/>
<keyword evidence="8" id="KW-0472">Membrane</keyword>
<evidence type="ECO:0000256" key="10">
    <source>
        <dbReference type="SAM" id="Coils"/>
    </source>
</evidence>
<dbReference type="InterPro" id="IPR050286">
    <property type="entry name" value="G_neg_Bact_CarbUptk_Porin"/>
</dbReference>
<evidence type="ECO:0000313" key="12">
    <source>
        <dbReference type="EMBL" id="VFS45883.1"/>
    </source>
</evidence>
<reference evidence="13" key="2">
    <citation type="submission" date="2017-09" db="EMBL/GenBank/DDBJ databases">
        <title>FDA dAtabase for Regulatory Grade micrObial Sequences (FDA-ARGOS): Supporting development and validation of Infectious Disease Dx tests.</title>
        <authorList>
            <person name="Minogue T."/>
            <person name="Wolcott M."/>
            <person name="Wasieloski L."/>
            <person name="Aguilar W."/>
            <person name="Moore D."/>
            <person name="Tallon L."/>
            <person name="Sadzewicz L."/>
            <person name="Ott S."/>
            <person name="Zhao X."/>
            <person name="Nagaraj S."/>
            <person name="Vavikolanu K."/>
            <person name="Aluvathingal J."/>
            <person name="Nadendla S."/>
            <person name="Sichtig H."/>
        </authorList>
    </citation>
    <scope>NUCLEOTIDE SEQUENCE [LARGE SCALE GENOMIC DNA]</scope>
    <source>
        <strain evidence="13">FDAARGOS_387</strain>
    </source>
</reference>
<dbReference type="GO" id="GO:0006811">
    <property type="term" value="P:monoatomic ion transport"/>
    <property type="evidence" value="ECO:0007669"/>
    <property type="project" value="UniProtKB-KW"/>
</dbReference>
<dbReference type="Proteomes" id="UP000224974">
    <property type="component" value="Unassembled WGS sequence"/>
</dbReference>
<dbReference type="SUPFAM" id="SSF56935">
    <property type="entry name" value="Porins"/>
    <property type="match status" value="1"/>
</dbReference>
<dbReference type="Gene3D" id="2.40.170.10">
    <property type="entry name" value="Porin, LamB type"/>
    <property type="match status" value="1"/>
</dbReference>
<evidence type="ECO:0000256" key="7">
    <source>
        <dbReference type="ARBA" id="ARBA00023114"/>
    </source>
</evidence>
<dbReference type="AlphaFoldDB" id="A0A2C6DIF4"/>
<evidence type="ECO:0000256" key="8">
    <source>
        <dbReference type="ARBA" id="ARBA00023136"/>
    </source>
</evidence>
<dbReference type="Proteomes" id="UP000373449">
    <property type="component" value="Unassembled WGS sequence"/>
</dbReference>
<protein>
    <submittedName>
        <fullName evidence="11 12">Porin</fullName>
    </submittedName>
</protein>
<keyword evidence="6" id="KW-0406">Ion transport</keyword>
<dbReference type="CDD" id="cd01346">
    <property type="entry name" value="Maltoporin-like"/>
    <property type="match status" value="1"/>
</dbReference>
<proteinExistence type="inferred from homology"/>
<reference evidence="12 14" key="3">
    <citation type="submission" date="2019-03" db="EMBL/GenBank/DDBJ databases">
        <authorList>
            <consortium name="Pathogen Informatics"/>
        </authorList>
    </citation>
    <scope>NUCLEOTIDE SEQUENCE [LARGE SCALE GENOMIC DNA]</scope>
    <source>
        <strain evidence="12 14">NCTC12282</strain>
    </source>
</reference>
<keyword evidence="13" id="KW-1185">Reference proteome</keyword>
<keyword evidence="10" id="KW-0175">Coiled coil</keyword>
<evidence type="ECO:0000256" key="9">
    <source>
        <dbReference type="ARBA" id="ARBA00023237"/>
    </source>
</evidence>
<name>A0A2C6DIF4_9GAMM</name>
<evidence type="ECO:0000256" key="3">
    <source>
        <dbReference type="ARBA" id="ARBA00022448"/>
    </source>
</evidence>
<dbReference type="GO" id="GO:0015144">
    <property type="term" value="F:carbohydrate transmembrane transporter activity"/>
    <property type="evidence" value="ECO:0007669"/>
    <property type="project" value="TreeGrafter"/>
</dbReference>
<evidence type="ECO:0000256" key="1">
    <source>
        <dbReference type="ARBA" id="ARBA00004571"/>
    </source>
</evidence>
<gene>
    <name evidence="12" type="primary">scrY</name>
    <name evidence="11" type="ORF">CRN84_01455</name>
    <name evidence="12" type="ORF">NCTC12282_00770</name>
</gene>
<evidence type="ECO:0000313" key="11">
    <source>
        <dbReference type="EMBL" id="PHI28102.1"/>
    </source>
</evidence>
<sequence length="506" mass="56931">MKMISAAFIGCGLINILSIPHVIAAPKLTIEERLNQLELRLQKAESRATIAEQKNERLQAQIQHSEQQAQQAQKMTQDLEKRTKHIEKVTPDDNGYFELHGYARSGMMTTQNARHAQGGPYLTPAGQTGGAVGRLGNEPDTYVEVYLEKKQRLDNGATTRFMTMIADQQKSYNDWTADSSTLNVSQVFAEIASLPSFTSIFKDTTLWAGKRVDRDNFEIPWLDSKFIALNGTGGGIYDIKWSDDIHSNFSFIGRSFGDVDIVNNDVQNYILTANNYVGPVQLYISGMKAKDNDERQIPNGIKVFNAADQGYTTLLGYKTDSFYGLTKGESRSAISWGQGLGAEVKNIGTDPALLSDAKTLRLASYGIVNLAKDWDFAPSVLAQHSSDRYVKNDDYSWVTLNGRLMQNITENFVLGYEASWQYMDLDPNGYLDYQKVHGNFYKLTFAPTFRADNISPFFSRPELRVFATWMNWDKSLDNYSPHDTLGEKNFTAGGEWSFGIQMETFF</sequence>
<keyword evidence="3" id="KW-0813">Transport</keyword>
<dbReference type="STRING" id="1111728.GCA_000427805_02597"/>
<dbReference type="EMBL" id="PDDX01000001">
    <property type="protein sequence ID" value="PHI28102.1"/>
    <property type="molecule type" value="Genomic_DNA"/>
</dbReference>
<comment type="subcellular location">
    <subcellularLocation>
        <location evidence="1">Cell outer membrane</location>
        <topology evidence="1">Multi-pass membrane protein</topology>
    </subcellularLocation>
</comment>
<keyword evidence="9" id="KW-0998">Cell outer membrane</keyword>